<keyword evidence="6" id="KW-1185">Reference proteome</keyword>
<dbReference type="InterPro" id="IPR042003">
    <property type="entry name" value="Sortase_E"/>
</dbReference>
<dbReference type="InterPro" id="IPR005754">
    <property type="entry name" value="Sortase"/>
</dbReference>
<dbReference type="STRING" id="1837282.A6F49_11380"/>
<dbReference type="Gene3D" id="2.40.260.10">
    <property type="entry name" value="Sortase"/>
    <property type="match status" value="1"/>
</dbReference>
<comment type="caution">
    <text evidence="5">The sequence shown here is derived from an EMBL/GenBank/DDBJ whole genome shotgun (WGS) entry which is preliminary data.</text>
</comment>
<name>A0A1B7LYS9_9MICC</name>
<evidence type="ECO:0008006" key="7">
    <source>
        <dbReference type="Google" id="ProtNLM"/>
    </source>
</evidence>
<feature type="active site" description="Proton donor/acceptor" evidence="2">
    <location>
        <position position="150"/>
    </location>
</feature>
<protein>
    <recommendedName>
        <fullName evidence="7">Class E sortase</fullName>
    </recommendedName>
</protein>
<evidence type="ECO:0000313" key="6">
    <source>
        <dbReference type="Proteomes" id="UP000078292"/>
    </source>
</evidence>
<dbReference type="EMBL" id="LXEY01000019">
    <property type="protein sequence ID" value="OAV60550.1"/>
    <property type="molecule type" value="Genomic_DNA"/>
</dbReference>
<keyword evidence="4" id="KW-1133">Transmembrane helix</keyword>
<dbReference type="InterPro" id="IPR053465">
    <property type="entry name" value="Sortase_Class_E"/>
</dbReference>
<organism evidence="5 6">
    <name type="scientific">Enteractinococcus helveticum</name>
    <dbReference type="NCBI Taxonomy" id="1837282"/>
    <lineage>
        <taxon>Bacteria</taxon>
        <taxon>Bacillati</taxon>
        <taxon>Actinomycetota</taxon>
        <taxon>Actinomycetes</taxon>
        <taxon>Micrococcales</taxon>
        <taxon>Micrococcaceae</taxon>
    </lineage>
</organism>
<reference evidence="5 6" key="1">
    <citation type="submission" date="2016-04" db="EMBL/GenBank/DDBJ databases">
        <title>First whole genome shotgun sequence of the bacterium Enteractinococcus sp. strain UASWS1574.</title>
        <authorList>
            <person name="Crovadore J."/>
            <person name="Chablais R."/>
            <person name="Lefort F."/>
        </authorList>
    </citation>
    <scope>NUCLEOTIDE SEQUENCE [LARGE SCALE GENOMIC DNA]</scope>
    <source>
        <strain evidence="5 6">UASWS1574</strain>
    </source>
</reference>
<evidence type="ECO:0000256" key="2">
    <source>
        <dbReference type="PIRSR" id="PIRSR605754-1"/>
    </source>
</evidence>
<accession>A0A1B7LYS9</accession>
<dbReference type="NCBIfam" id="NF033747">
    <property type="entry name" value="class_E_sortase"/>
    <property type="match status" value="1"/>
</dbReference>
<keyword evidence="1" id="KW-0378">Hydrolase</keyword>
<evidence type="ECO:0000256" key="1">
    <source>
        <dbReference type="ARBA" id="ARBA00022801"/>
    </source>
</evidence>
<dbReference type="RefSeq" id="WP_052504891.1">
    <property type="nucleotide sequence ID" value="NZ_LXEY01000019.1"/>
</dbReference>
<feature type="transmembrane region" description="Helical" evidence="4">
    <location>
        <begin position="31"/>
        <end position="53"/>
    </location>
</feature>
<dbReference type="InterPro" id="IPR023365">
    <property type="entry name" value="Sortase_dom-sf"/>
</dbReference>
<dbReference type="NCBIfam" id="TIGR01076">
    <property type="entry name" value="sortase_fam"/>
    <property type="match status" value="1"/>
</dbReference>
<sequence>MSDAGVQPLSRRQAHHQSTRRKRRKRPPRPTFLGVVGELLITAGLFVLLFVVWELYWTNLGANREAQAHRETMTESFSEHYTGFDGNGADPAVPGVPGEAWGLLYVPRFGPDYAVPVLDGTGTEIDSAVLGRYENSPAPGAEGNLGLAGHRQTYGAVLWDMDQLQEGDRMYLQTANGWWVYETRKVHIVQPSAVEVLDPNPLDPGGPADGQWLTLTTCHPPYTVLERMITHAEQVDFIPLAEGPPAEIADAVNTANLEPEPQAGIHTPEHNDAVLHHGLSEEA</sequence>
<dbReference type="SUPFAM" id="SSF63817">
    <property type="entry name" value="Sortase"/>
    <property type="match status" value="1"/>
</dbReference>
<evidence type="ECO:0000313" key="5">
    <source>
        <dbReference type="EMBL" id="OAV60550.1"/>
    </source>
</evidence>
<keyword evidence="4" id="KW-0472">Membrane</keyword>
<gene>
    <name evidence="5" type="ORF">A6F49_11380</name>
</gene>
<dbReference type="GO" id="GO:0016787">
    <property type="term" value="F:hydrolase activity"/>
    <property type="evidence" value="ECO:0007669"/>
    <property type="project" value="UniProtKB-KW"/>
</dbReference>
<dbReference type="Pfam" id="PF04203">
    <property type="entry name" value="Sortase"/>
    <property type="match status" value="1"/>
</dbReference>
<feature type="compositionally biased region" description="Basic residues" evidence="3">
    <location>
        <begin position="12"/>
        <end position="28"/>
    </location>
</feature>
<evidence type="ECO:0000256" key="3">
    <source>
        <dbReference type="SAM" id="MobiDB-lite"/>
    </source>
</evidence>
<dbReference type="OrthoDB" id="5242879at2"/>
<dbReference type="AlphaFoldDB" id="A0A1B7LYS9"/>
<feature type="active site" description="Acyl-thioester intermediate" evidence="2">
    <location>
        <position position="218"/>
    </location>
</feature>
<dbReference type="CDD" id="cd05830">
    <property type="entry name" value="Sortase_E"/>
    <property type="match status" value="1"/>
</dbReference>
<proteinExistence type="predicted"/>
<keyword evidence="4" id="KW-0812">Transmembrane</keyword>
<dbReference type="Proteomes" id="UP000078292">
    <property type="component" value="Unassembled WGS sequence"/>
</dbReference>
<evidence type="ECO:0000256" key="4">
    <source>
        <dbReference type="SAM" id="Phobius"/>
    </source>
</evidence>
<feature type="region of interest" description="Disordered" evidence="3">
    <location>
        <begin position="1"/>
        <end position="29"/>
    </location>
</feature>